<protein>
    <submittedName>
        <fullName evidence="2">Uncharacterized protein</fullName>
    </submittedName>
</protein>
<comment type="caution">
    <text evidence="2">The sequence shown here is derived from an EMBL/GenBank/DDBJ whole genome shotgun (WGS) entry which is preliminary data.</text>
</comment>
<evidence type="ECO:0000313" key="3">
    <source>
        <dbReference type="Proteomes" id="UP000272400"/>
    </source>
</evidence>
<dbReference type="RefSeq" id="WP_123666760.1">
    <property type="nucleotide sequence ID" value="NZ_RJKE01000001.1"/>
</dbReference>
<keyword evidence="3" id="KW-1185">Reference proteome</keyword>
<dbReference type="AlphaFoldDB" id="A0A3N1D1U5"/>
<evidence type="ECO:0000313" key="2">
    <source>
        <dbReference type="EMBL" id="ROO87476.1"/>
    </source>
</evidence>
<reference evidence="2 3" key="1">
    <citation type="submission" date="2018-11" db="EMBL/GenBank/DDBJ databases">
        <title>Sequencing the genomes of 1000 actinobacteria strains.</title>
        <authorList>
            <person name="Klenk H.-P."/>
        </authorList>
    </citation>
    <scope>NUCLEOTIDE SEQUENCE [LARGE SCALE GENOMIC DNA]</scope>
    <source>
        <strain evidence="2 3">DSM 44254</strain>
    </source>
</reference>
<accession>A0A3N1D1U5</accession>
<sequence>MEHERPRDAEDDHDLLTFGESGARLREEIALAEGRLAALPAGAERGGLEAHLAALRQALARNTRQAAAQPGESGFLTYTPPPRRTP</sequence>
<dbReference type="Proteomes" id="UP000272400">
    <property type="component" value="Unassembled WGS sequence"/>
</dbReference>
<feature type="region of interest" description="Disordered" evidence="1">
    <location>
        <begin position="63"/>
        <end position="86"/>
    </location>
</feature>
<dbReference type="OrthoDB" id="4753751at2"/>
<name>A0A3N1D1U5_9ACTN</name>
<organism evidence="2 3">
    <name type="scientific">Actinocorallia herbida</name>
    <dbReference type="NCBI Taxonomy" id="58109"/>
    <lineage>
        <taxon>Bacteria</taxon>
        <taxon>Bacillati</taxon>
        <taxon>Actinomycetota</taxon>
        <taxon>Actinomycetes</taxon>
        <taxon>Streptosporangiales</taxon>
        <taxon>Thermomonosporaceae</taxon>
        <taxon>Actinocorallia</taxon>
    </lineage>
</organism>
<proteinExistence type="predicted"/>
<dbReference type="EMBL" id="RJKE01000001">
    <property type="protein sequence ID" value="ROO87476.1"/>
    <property type="molecule type" value="Genomic_DNA"/>
</dbReference>
<evidence type="ECO:0000256" key="1">
    <source>
        <dbReference type="SAM" id="MobiDB-lite"/>
    </source>
</evidence>
<gene>
    <name evidence="2" type="ORF">EDD29_5084</name>
</gene>